<comment type="caution">
    <text evidence="7">The sequence shown here is derived from an EMBL/GenBank/DDBJ whole genome shotgun (WGS) entry which is preliminary data.</text>
</comment>
<comment type="similarity">
    <text evidence="1">Belongs to the low molecular weight phosphotyrosine protein phosphatase family.</text>
</comment>
<keyword evidence="3" id="KW-0378">Hydrolase</keyword>
<dbReference type="PANTHER" id="PTHR11717">
    <property type="entry name" value="LOW MOLECULAR WEIGHT PROTEIN TYROSINE PHOSPHATASE"/>
    <property type="match status" value="1"/>
</dbReference>
<evidence type="ECO:0000256" key="5">
    <source>
        <dbReference type="PIRSR" id="PIRSR617867-1"/>
    </source>
</evidence>
<feature type="domain" description="Phosphotyrosine protein phosphatase I" evidence="6">
    <location>
        <begin position="1"/>
        <end position="149"/>
    </location>
</feature>
<evidence type="ECO:0000313" key="8">
    <source>
        <dbReference type="Proteomes" id="UP000239896"/>
    </source>
</evidence>
<dbReference type="RefSeq" id="WP_106229203.1">
    <property type="nucleotide sequence ID" value="NZ_PVTM01000001.1"/>
</dbReference>
<accession>A0A2T0VSI2</accession>
<dbReference type="PRINTS" id="PR00719">
    <property type="entry name" value="LMWPTPASE"/>
</dbReference>
<dbReference type="SUPFAM" id="SSF52788">
    <property type="entry name" value="Phosphotyrosine protein phosphatases I"/>
    <property type="match status" value="1"/>
</dbReference>
<dbReference type="InterPro" id="IPR050438">
    <property type="entry name" value="LMW_PTPase"/>
</dbReference>
<dbReference type="AlphaFoldDB" id="A0A2T0VSI2"/>
<dbReference type="PANTHER" id="PTHR11717:SF7">
    <property type="entry name" value="LOW MOLECULAR WEIGHT PHOSPHOTYROSINE PROTEIN PHOSPHATASE"/>
    <property type="match status" value="1"/>
</dbReference>
<evidence type="ECO:0000256" key="3">
    <source>
        <dbReference type="ARBA" id="ARBA00022801"/>
    </source>
</evidence>
<sequence length="158" mass="17429">MRVLFVCLGNICRSPTAEGVFRRLLEARGLAHRMAVDSCGIGPWHVGKAPDPRAQEAATRRGVDLSGLRARQLAADDFDRFDVLLAMDHDNLEAIEAQRPPHSRVPARLFLEYAGHPDRAVPDPYFGGDRGFDEVLDLIEAASRGLLEEVEAYLEPGP</sequence>
<evidence type="ECO:0000259" key="6">
    <source>
        <dbReference type="SMART" id="SM00226"/>
    </source>
</evidence>
<dbReference type="EMBL" id="PVTM01000001">
    <property type="protein sequence ID" value="PRY73579.1"/>
    <property type="molecule type" value="Genomic_DNA"/>
</dbReference>
<dbReference type="SMART" id="SM00226">
    <property type="entry name" value="LMWPc"/>
    <property type="match status" value="1"/>
</dbReference>
<dbReference type="InterPro" id="IPR036196">
    <property type="entry name" value="Ptyr_pPase_sf"/>
</dbReference>
<keyword evidence="4" id="KW-0904">Protein phosphatase</keyword>
<feature type="active site" description="Nucleophile" evidence="5">
    <location>
        <position position="7"/>
    </location>
</feature>
<reference evidence="7 8" key="1">
    <citation type="submission" date="2018-03" db="EMBL/GenBank/DDBJ databases">
        <title>Comparative analysis of microorganisms from saline springs in Andes Mountain Range, Colombia.</title>
        <authorList>
            <person name="Rubin E."/>
        </authorList>
    </citation>
    <scope>NUCLEOTIDE SEQUENCE [LARGE SCALE GENOMIC DNA]</scope>
    <source>
        <strain evidence="7 8">USBA 854</strain>
    </source>
</reference>
<name>A0A2T0VSI2_9GAMM</name>
<evidence type="ECO:0000256" key="1">
    <source>
        <dbReference type="ARBA" id="ARBA00011063"/>
    </source>
</evidence>
<dbReference type="CDD" id="cd16343">
    <property type="entry name" value="LMWPTP"/>
    <property type="match status" value="1"/>
</dbReference>
<dbReference type="EC" id="3.1.3.48" evidence="2"/>
<dbReference type="Gene3D" id="3.40.50.2300">
    <property type="match status" value="1"/>
</dbReference>
<evidence type="ECO:0000256" key="2">
    <source>
        <dbReference type="ARBA" id="ARBA00013064"/>
    </source>
</evidence>
<gene>
    <name evidence="7" type="ORF">BCL64_101250</name>
</gene>
<dbReference type="Pfam" id="PF01451">
    <property type="entry name" value="LMWPc"/>
    <property type="match status" value="1"/>
</dbReference>
<feature type="active site" description="Nucleophile" evidence="5">
    <location>
        <position position="13"/>
    </location>
</feature>
<protein>
    <recommendedName>
        <fullName evidence="2">protein-tyrosine-phosphatase</fullName>
        <ecNumber evidence="2">3.1.3.48</ecNumber>
    </recommendedName>
</protein>
<organism evidence="7 8">
    <name type="scientific">Halomonas ventosae</name>
    <dbReference type="NCBI Taxonomy" id="229007"/>
    <lineage>
        <taxon>Bacteria</taxon>
        <taxon>Pseudomonadati</taxon>
        <taxon>Pseudomonadota</taxon>
        <taxon>Gammaproteobacteria</taxon>
        <taxon>Oceanospirillales</taxon>
        <taxon>Halomonadaceae</taxon>
        <taxon>Halomonas</taxon>
    </lineage>
</organism>
<evidence type="ECO:0000313" key="7">
    <source>
        <dbReference type="EMBL" id="PRY73579.1"/>
    </source>
</evidence>
<dbReference type="InterPro" id="IPR017867">
    <property type="entry name" value="Tyr_phospatase_low_mol_wt"/>
</dbReference>
<feature type="active site" description="Proton donor" evidence="5">
    <location>
        <position position="123"/>
    </location>
</feature>
<dbReference type="GO" id="GO:0004725">
    <property type="term" value="F:protein tyrosine phosphatase activity"/>
    <property type="evidence" value="ECO:0007669"/>
    <property type="project" value="UniProtKB-EC"/>
</dbReference>
<proteinExistence type="inferred from homology"/>
<dbReference type="InterPro" id="IPR023485">
    <property type="entry name" value="Ptyr_pPase"/>
</dbReference>
<keyword evidence="8" id="KW-1185">Reference proteome</keyword>
<evidence type="ECO:0000256" key="4">
    <source>
        <dbReference type="ARBA" id="ARBA00022912"/>
    </source>
</evidence>
<dbReference type="Proteomes" id="UP000239896">
    <property type="component" value="Unassembled WGS sequence"/>
</dbReference>